<evidence type="ECO:0000313" key="15">
    <source>
        <dbReference type="Proteomes" id="UP000058636"/>
    </source>
</evidence>
<dbReference type="UniPathway" id="UPA00074">
    <property type="reaction ID" value="UER00129"/>
</dbReference>
<evidence type="ECO:0000256" key="6">
    <source>
        <dbReference type="ARBA" id="ARBA00022741"/>
    </source>
</evidence>
<dbReference type="InterPro" id="IPR036921">
    <property type="entry name" value="PurM-like_N_sf"/>
</dbReference>
<reference evidence="14 15" key="1">
    <citation type="journal article" date="2015" name="MBio">
        <title>Genome-Resolved Metagenomic Analysis Reveals Roles for Candidate Phyla and Other Microbial Community Members in Biogeochemical Transformations in Oil Reservoirs.</title>
        <authorList>
            <person name="Hu P."/>
            <person name="Tom L."/>
            <person name="Singh A."/>
            <person name="Thomas B.C."/>
            <person name="Baker B.J."/>
            <person name="Piceno Y.M."/>
            <person name="Andersen G.L."/>
            <person name="Banfield J.F."/>
        </authorList>
    </citation>
    <scope>NUCLEOTIDE SEQUENCE [LARGE SCALE GENOMIC DNA]</scope>
    <source>
        <strain evidence="14">46_26</strain>
    </source>
</reference>
<dbReference type="SUPFAM" id="SSF55326">
    <property type="entry name" value="PurM N-terminal domain-like"/>
    <property type="match status" value="1"/>
</dbReference>
<dbReference type="Pfam" id="PF00586">
    <property type="entry name" value="AIRS"/>
    <property type="match status" value="1"/>
</dbReference>
<dbReference type="EC" id="6.3.3.1" evidence="3"/>
<dbReference type="GO" id="GO:0006189">
    <property type="term" value="P:'de novo' IMP biosynthetic process"/>
    <property type="evidence" value="ECO:0007669"/>
    <property type="project" value="UniProtKB-UniPathway"/>
</dbReference>
<protein>
    <recommendedName>
        <fullName evidence="4">Phosphoribosylformylglycinamidine cyclo-ligase</fullName>
        <ecNumber evidence="3">6.3.3.1</ecNumber>
    </recommendedName>
    <alternativeName>
        <fullName evidence="9">AIR synthase</fullName>
    </alternativeName>
    <alternativeName>
        <fullName evidence="10">AIRS</fullName>
    </alternativeName>
    <alternativeName>
        <fullName evidence="8">Phosphoribosyl-aminoimidazole synthetase</fullName>
    </alternativeName>
</protein>
<gene>
    <name evidence="14" type="ORF">XD57_0766</name>
</gene>
<dbReference type="GO" id="GO:0004641">
    <property type="term" value="F:phosphoribosylformylglycinamidine cyclo-ligase activity"/>
    <property type="evidence" value="ECO:0007669"/>
    <property type="project" value="UniProtKB-EC"/>
</dbReference>
<evidence type="ECO:0000256" key="4">
    <source>
        <dbReference type="ARBA" id="ARBA00020367"/>
    </source>
</evidence>
<dbReference type="Gene3D" id="3.30.1330.10">
    <property type="entry name" value="PurM-like, N-terminal domain"/>
    <property type="match status" value="1"/>
</dbReference>
<dbReference type="PANTHER" id="PTHR10520">
    <property type="entry name" value="TRIFUNCTIONAL PURINE BIOSYNTHETIC PROTEIN ADENOSINE-3-RELATED"/>
    <property type="match status" value="1"/>
</dbReference>
<dbReference type="OMA" id="MTDYICV"/>
<feature type="domain" description="PurM-like N-terminal" evidence="12">
    <location>
        <begin position="46"/>
        <end position="151"/>
    </location>
</feature>
<feature type="domain" description="PurM-like C-terminal" evidence="13">
    <location>
        <begin position="162"/>
        <end position="304"/>
    </location>
</feature>
<keyword evidence="5 14" id="KW-0436">Ligase</keyword>
<dbReference type="Proteomes" id="UP000058636">
    <property type="component" value="Unassembled WGS sequence"/>
</dbReference>
<evidence type="ECO:0000256" key="10">
    <source>
        <dbReference type="ARBA" id="ARBA00033093"/>
    </source>
</evidence>
<name>A0A101EQQ2_9THEM</name>
<comment type="catalytic activity">
    <reaction evidence="11">
        <text>2-formamido-N(1)-(5-O-phospho-beta-D-ribosyl)acetamidine + ATP = 5-amino-1-(5-phospho-beta-D-ribosyl)imidazole + ADP + phosphate + H(+)</text>
        <dbReference type="Rhea" id="RHEA:23032"/>
        <dbReference type="ChEBI" id="CHEBI:15378"/>
        <dbReference type="ChEBI" id="CHEBI:30616"/>
        <dbReference type="ChEBI" id="CHEBI:43474"/>
        <dbReference type="ChEBI" id="CHEBI:137981"/>
        <dbReference type="ChEBI" id="CHEBI:147287"/>
        <dbReference type="ChEBI" id="CHEBI:456216"/>
        <dbReference type="EC" id="6.3.3.1"/>
    </reaction>
</comment>
<dbReference type="InterPro" id="IPR010918">
    <property type="entry name" value="PurM-like_C_dom"/>
</dbReference>
<evidence type="ECO:0000259" key="13">
    <source>
        <dbReference type="Pfam" id="PF02769"/>
    </source>
</evidence>
<evidence type="ECO:0000259" key="12">
    <source>
        <dbReference type="Pfam" id="PF00586"/>
    </source>
</evidence>
<dbReference type="AlphaFoldDB" id="A0A101EQQ2"/>
<dbReference type="InterPro" id="IPR004733">
    <property type="entry name" value="PurM_cligase"/>
</dbReference>
<dbReference type="GO" id="GO:0004637">
    <property type="term" value="F:phosphoribosylamine-glycine ligase activity"/>
    <property type="evidence" value="ECO:0007669"/>
    <property type="project" value="TreeGrafter"/>
</dbReference>
<evidence type="ECO:0000256" key="7">
    <source>
        <dbReference type="ARBA" id="ARBA00022840"/>
    </source>
</evidence>
<evidence type="ECO:0000256" key="11">
    <source>
        <dbReference type="ARBA" id="ARBA00049057"/>
    </source>
</evidence>
<dbReference type="InterPro" id="IPR036676">
    <property type="entry name" value="PurM-like_C_sf"/>
</dbReference>
<dbReference type="CDD" id="cd02196">
    <property type="entry name" value="PurM"/>
    <property type="match status" value="1"/>
</dbReference>
<organism evidence="14 15">
    <name type="scientific">Thermotoga petrophila</name>
    <dbReference type="NCBI Taxonomy" id="93929"/>
    <lineage>
        <taxon>Bacteria</taxon>
        <taxon>Thermotogati</taxon>
        <taxon>Thermotogota</taxon>
        <taxon>Thermotogae</taxon>
        <taxon>Thermotogales</taxon>
        <taxon>Thermotogaceae</taxon>
        <taxon>Thermotoga</taxon>
    </lineage>
</organism>
<evidence type="ECO:0000256" key="3">
    <source>
        <dbReference type="ARBA" id="ARBA00013047"/>
    </source>
</evidence>
<dbReference type="Pfam" id="PF02769">
    <property type="entry name" value="AIRS_C"/>
    <property type="match status" value="1"/>
</dbReference>
<keyword evidence="7" id="KW-0067">ATP-binding</keyword>
<dbReference type="PANTHER" id="PTHR10520:SF12">
    <property type="entry name" value="TRIFUNCTIONAL PURINE BIOSYNTHETIC PROTEIN ADENOSINE-3"/>
    <property type="match status" value="1"/>
</dbReference>
<evidence type="ECO:0000256" key="5">
    <source>
        <dbReference type="ARBA" id="ARBA00022598"/>
    </source>
</evidence>
<evidence type="ECO:0000256" key="2">
    <source>
        <dbReference type="ARBA" id="ARBA00010280"/>
    </source>
</evidence>
<evidence type="ECO:0000256" key="8">
    <source>
        <dbReference type="ARBA" id="ARBA00031908"/>
    </source>
</evidence>
<comment type="similarity">
    <text evidence="2">Belongs to the AIR synthase family.</text>
</comment>
<keyword evidence="6" id="KW-0547">Nucleotide-binding</keyword>
<proteinExistence type="inferred from homology"/>
<dbReference type="GO" id="GO:0005524">
    <property type="term" value="F:ATP binding"/>
    <property type="evidence" value="ECO:0007669"/>
    <property type="project" value="UniProtKB-KW"/>
</dbReference>
<sequence>MKYTYREAGVDVERGESFAKTIKSAVKLPEWVMKEPTGYASILTITTPPVVVTADGIGTKLILHRKHGTWRYAAEDLVGMNYNDLVCVGARPVAFLDYLGVERISEEHESFIKELVNVLDSVDVKLVGGETAEMPDVYRGDWDAVGFAVGVLEKRIPVDKIKEGDVIVGIPSSGFHSNGWSLIRRIIKEESIKIEELPFELLKGTRIYREVIELFDLVKGIAHVTGGGVVRALKRVLGKLGAHVSLPKRDFVDWILKYVDFNEAVNTFNMGVGMFLIVEKQKVDEVLARVDGTVVGKVSSDWRIEYGGEGG</sequence>
<dbReference type="GO" id="GO:0005829">
    <property type="term" value="C:cytosol"/>
    <property type="evidence" value="ECO:0007669"/>
    <property type="project" value="TreeGrafter"/>
</dbReference>
<dbReference type="InterPro" id="IPR016188">
    <property type="entry name" value="PurM-like_N"/>
</dbReference>
<dbReference type="NCBIfam" id="TIGR00878">
    <property type="entry name" value="purM"/>
    <property type="match status" value="1"/>
</dbReference>
<dbReference type="EMBL" id="LGFG01000048">
    <property type="protein sequence ID" value="KUK23143.1"/>
    <property type="molecule type" value="Genomic_DNA"/>
</dbReference>
<accession>A0A101EQQ2</accession>
<dbReference type="SUPFAM" id="SSF56042">
    <property type="entry name" value="PurM C-terminal domain-like"/>
    <property type="match status" value="1"/>
</dbReference>
<dbReference type="RefSeq" id="WP_004080012.1">
    <property type="nucleotide sequence ID" value="NZ_DAITJQ010000001.1"/>
</dbReference>
<dbReference type="PATRIC" id="fig|93930.3.peg.1617"/>
<comment type="caution">
    <text evidence="14">The sequence shown here is derived from an EMBL/GenBank/DDBJ whole genome shotgun (WGS) entry which is preliminary data.</text>
</comment>
<evidence type="ECO:0000256" key="9">
    <source>
        <dbReference type="ARBA" id="ARBA00032931"/>
    </source>
</evidence>
<dbReference type="GO" id="GO:0046084">
    <property type="term" value="P:adenine biosynthetic process"/>
    <property type="evidence" value="ECO:0007669"/>
    <property type="project" value="TreeGrafter"/>
</dbReference>
<evidence type="ECO:0000313" key="14">
    <source>
        <dbReference type="EMBL" id="KUK23143.1"/>
    </source>
</evidence>
<dbReference type="Gene3D" id="3.90.650.10">
    <property type="entry name" value="PurM-like C-terminal domain"/>
    <property type="match status" value="1"/>
</dbReference>
<comment type="pathway">
    <text evidence="1">Purine metabolism; IMP biosynthesis via de novo pathway; 5-amino-1-(5-phospho-D-ribosyl)imidazole from N(2)-formyl-N(1)-(5-phospho-D-ribosyl)glycinamide: step 2/2.</text>
</comment>
<evidence type="ECO:0000256" key="1">
    <source>
        <dbReference type="ARBA" id="ARBA00004686"/>
    </source>
</evidence>